<protein>
    <recommendedName>
        <fullName evidence="14">Glutathione reductase</fullName>
        <shortName evidence="14">GRase</shortName>
        <ecNumber evidence="14">1.8.1.7</ecNumber>
    </recommendedName>
</protein>
<evidence type="ECO:0000313" key="18">
    <source>
        <dbReference type="Proteomes" id="UP001378188"/>
    </source>
</evidence>
<dbReference type="InterPro" id="IPR016156">
    <property type="entry name" value="FAD/NAD-linked_Rdtase_dimer_sf"/>
</dbReference>
<gene>
    <name evidence="17" type="primary">gor</name>
    <name evidence="17" type="ORF">V3328_15635</name>
</gene>
<dbReference type="GO" id="GO:0045454">
    <property type="term" value="P:cell redox homeostasis"/>
    <property type="evidence" value="ECO:0007669"/>
    <property type="project" value="InterPro"/>
</dbReference>
<dbReference type="NCBIfam" id="TIGR01424">
    <property type="entry name" value="gluta_reduc_2"/>
    <property type="match status" value="1"/>
</dbReference>
<comment type="subunit">
    <text evidence="2">Homodimer.</text>
</comment>
<comment type="cofactor">
    <cofactor evidence="11">
        <name>FAD</name>
        <dbReference type="ChEBI" id="CHEBI:57692"/>
    </cofactor>
    <text evidence="11">Binds 1 FAD per subunit.</text>
</comment>
<feature type="active site" description="Proton acceptor" evidence="10">
    <location>
        <position position="438"/>
    </location>
</feature>
<dbReference type="GO" id="GO:0050660">
    <property type="term" value="F:flavin adenine dinucleotide binding"/>
    <property type="evidence" value="ECO:0007669"/>
    <property type="project" value="InterPro"/>
</dbReference>
<dbReference type="Proteomes" id="UP001378188">
    <property type="component" value="Unassembled WGS sequence"/>
</dbReference>
<evidence type="ECO:0000256" key="6">
    <source>
        <dbReference type="ARBA" id="ARBA00023002"/>
    </source>
</evidence>
<dbReference type="PANTHER" id="PTHR42737">
    <property type="entry name" value="GLUTATHIONE REDUCTASE"/>
    <property type="match status" value="1"/>
</dbReference>
<dbReference type="GO" id="GO:0034599">
    <property type="term" value="P:cellular response to oxidative stress"/>
    <property type="evidence" value="ECO:0007669"/>
    <property type="project" value="TreeGrafter"/>
</dbReference>
<dbReference type="PRINTS" id="PR00411">
    <property type="entry name" value="PNDRDTASEI"/>
</dbReference>
<evidence type="ECO:0000256" key="12">
    <source>
        <dbReference type="PIRSR" id="PIRSR000350-4"/>
    </source>
</evidence>
<dbReference type="InterPro" id="IPR036188">
    <property type="entry name" value="FAD/NAD-bd_sf"/>
</dbReference>
<evidence type="ECO:0000256" key="11">
    <source>
        <dbReference type="PIRSR" id="PIRSR000350-3"/>
    </source>
</evidence>
<accession>A0AAW9RGW8</accession>
<keyword evidence="8 13" id="KW-0676">Redox-active center</keyword>
<keyword evidence="6 13" id="KW-0560">Oxidoreductase</keyword>
<comment type="function">
    <text evidence="14">Catalyzes the reduction of glutathione disulfide (GSSG) to reduced glutathione (GSH).</text>
</comment>
<dbReference type="GO" id="GO:0004362">
    <property type="term" value="F:glutathione-disulfide reductase (NADPH) activity"/>
    <property type="evidence" value="ECO:0007669"/>
    <property type="project" value="UniProtKB-EC"/>
</dbReference>
<dbReference type="AlphaFoldDB" id="A0AAW9RGW8"/>
<dbReference type="Gene3D" id="3.50.50.60">
    <property type="entry name" value="FAD/NAD(P)-binding domain"/>
    <property type="match status" value="2"/>
</dbReference>
<proteinExistence type="inferred from homology"/>
<evidence type="ECO:0000259" key="15">
    <source>
        <dbReference type="Pfam" id="PF02852"/>
    </source>
</evidence>
<feature type="binding site" evidence="11">
    <location>
        <position position="52"/>
    </location>
    <ligand>
        <name>FAD</name>
        <dbReference type="ChEBI" id="CHEBI:57692"/>
    </ligand>
</feature>
<keyword evidence="3 13" id="KW-0285">Flavoprotein</keyword>
<feature type="binding site" evidence="11">
    <location>
        <position position="305"/>
    </location>
    <ligand>
        <name>NAD(+)</name>
        <dbReference type="ChEBI" id="CHEBI:57540"/>
    </ligand>
</feature>
<feature type="domain" description="FAD/NAD(P)-binding" evidence="16">
    <location>
        <begin position="6"/>
        <end position="320"/>
    </location>
</feature>
<evidence type="ECO:0000256" key="4">
    <source>
        <dbReference type="ARBA" id="ARBA00022827"/>
    </source>
</evidence>
<organism evidence="17 18">
    <name type="scientific">Microbaculum marinum</name>
    <dbReference type="NCBI Taxonomy" id="1764581"/>
    <lineage>
        <taxon>Bacteria</taxon>
        <taxon>Pseudomonadati</taxon>
        <taxon>Pseudomonadota</taxon>
        <taxon>Alphaproteobacteria</taxon>
        <taxon>Hyphomicrobiales</taxon>
        <taxon>Tepidamorphaceae</taxon>
        <taxon>Microbaculum</taxon>
    </lineage>
</organism>
<keyword evidence="11" id="KW-0547">Nucleotide-binding</keyword>
<evidence type="ECO:0000256" key="7">
    <source>
        <dbReference type="ARBA" id="ARBA00023157"/>
    </source>
</evidence>
<feature type="domain" description="Pyridine nucleotide-disulphide oxidoreductase dimerisation" evidence="15">
    <location>
        <begin position="340"/>
        <end position="448"/>
    </location>
</feature>
<keyword evidence="7" id="KW-1015">Disulfide bond</keyword>
<dbReference type="InterPro" id="IPR023753">
    <property type="entry name" value="FAD/NAD-binding_dom"/>
</dbReference>
<dbReference type="RefSeq" id="WP_340330617.1">
    <property type="nucleotide sequence ID" value="NZ_JAZHOF010000006.1"/>
</dbReference>
<dbReference type="InterPro" id="IPR046952">
    <property type="entry name" value="GSHR/TRXR-like"/>
</dbReference>
<dbReference type="PROSITE" id="PS00076">
    <property type="entry name" value="PYRIDINE_REDOX_1"/>
    <property type="match status" value="1"/>
</dbReference>
<sequence>MSEFDYDLFVIGAGSGGVRAARIAAGFGAKVGIAEEYRIGGTCVIRGCVPKKLLVYASRFRDEFEDAAGFGWTVPEPSFDWKTLIANKDREIARLEGIYRRNLEVAGVEIHETRAAVAGPNTVHLAYEQRDVTARYILIATGGHPNYDRRLPGIEHVISSNEAFHLEELPRSVIIAGGGYIAVEFAGIFNGLGAETTLIYRGDEILRGFDDDLRAGLHADMVKRGINVICQDVFSKIEKTDDGLVGHTRGGHRLEADRIMFAIGRNPNIEGLGLAEAGVELGWNGQVVVDEYGQTSVPSIYAVGDVTDRVALTPVAIREGHAFAETVFNDNPVSLDHETIATAVFSTPEIGTVGLTEAEARERCSAVDIYRSEFRPMKLTLTERDEKMLMKLIVDADSGCVVGCHIMGPDAGELIQVLGILVKIGATKAQFDSAVAVHPTAAEELVTMRTPSKQWVARAAE</sequence>
<evidence type="ECO:0000256" key="10">
    <source>
        <dbReference type="PIRSR" id="PIRSR000350-2"/>
    </source>
</evidence>
<dbReference type="EMBL" id="JAZHOF010000006">
    <property type="protein sequence ID" value="MEJ8572922.1"/>
    <property type="molecule type" value="Genomic_DNA"/>
</dbReference>
<evidence type="ECO:0000256" key="3">
    <source>
        <dbReference type="ARBA" id="ARBA00022630"/>
    </source>
</evidence>
<comment type="caution">
    <text evidence="17">The sequence shown here is derived from an EMBL/GenBank/DDBJ whole genome shotgun (WGS) entry which is preliminary data.</text>
</comment>
<keyword evidence="4 11" id="KW-0274">FAD</keyword>
<feature type="disulfide bond" description="Redox-active" evidence="12">
    <location>
        <begin position="43"/>
        <end position="48"/>
    </location>
</feature>
<dbReference type="Gene3D" id="3.30.390.30">
    <property type="match status" value="1"/>
</dbReference>
<dbReference type="Pfam" id="PF07992">
    <property type="entry name" value="Pyr_redox_2"/>
    <property type="match status" value="1"/>
</dbReference>
<name>A0AAW9RGW8_9HYPH</name>
<dbReference type="InterPro" id="IPR012999">
    <property type="entry name" value="Pyr_OxRdtase_I_AS"/>
</dbReference>
<dbReference type="InterPro" id="IPR001100">
    <property type="entry name" value="Pyr_nuc-diS_OxRdtase"/>
</dbReference>
<dbReference type="InterPro" id="IPR004099">
    <property type="entry name" value="Pyr_nucl-diS_OxRdtase_dimer"/>
</dbReference>
<keyword evidence="11" id="KW-0520">NAD</keyword>
<dbReference type="GO" id="GO:0050661">
    <property type="term" value="F:NADP binding"/>
    <property type="evidence" value="ECO:0007669"/>
    <property type="project" value="InterPro"/>
</dbReference>
<evidence type="ECO:0000313" key="17">
    <source>
        <dbReference type="EMBL" id="MEJ8572922.1"/>
    </source>
</evidence>
<feature type="binding site" evidence="11">
    <location>
        <begin position="177"/>
        <end position="184"/>
    </location>
    <ligand>
        <name>NAD(+)</name>
        <dbReference type="ChEBI" id="CHEBI:57540"/>
    </ligand>
</feature>
<evidence type="ECO:0000256" key="13">
    <source>
        <dbReference type="RuleBase" id="RU003691"/>
    </source>
</evidence>
<evidence type="ECO:0000256" key="1">
    <source>
        <dbReference type="ARBA" id="ARBA00007532"/>
    </source>
</evidence>
<dbReference type="GO" id="GO:0006749">
    <property type="term" value="P:glutathione metabolic process"/>
    <property type="evidence" value="ECO:0007669"/>
    <property type="project" value="InterPro"/>
</dbReference>
<evidence type="ECO:0000256" key="9">
    <source>
        <dbReference type="ARBA" id="ARBA00049142"/>
    </source>
</evidence>
<comment type="catalytic activity">
    <reaction evidence="9 14">
        <text>2 glutathione + NADP(+) = glutathione disulfide + NADPH + H(+)</text>
        <dbReference type="Rhea" id="RHEA:11740"/>
        <dbReference type="ChEBI" id="CHEBI:15378"/>
        <dbReference type="ChEBI" id="CHEBI:57783"/>
        <dbReference type="ChEBI" id="CHEBI:57925"/>
        <dbReference type="ChEBI" id="CHEBI:58297"/>
        <dbReference type="ChEBI" id="CHEBI:58349"/>
        <dbReference type="EC" id="1.8.1.7"/>
    </reaction>
</comment>
<dbReference type="PRINTS" id="PR00368">
    <property type="entry name" value="FADPNR"/>
</dbReference>
<evidence type="ECO:0000259" key="16">
    <source>
        <dbReference type="Pfam" id="PF07992"/>
    </source>
</evidence>
<dbReference type="InterPro" id="IPR006324">
    <property type="entry name" value="GSHR"/>
</dbReference>
<dbReference type="NCBIfam" id="NF004776">
    <property type="entry name" value="PRK06116.1"/>
    <property type="match status" value="1"/>
</dbReference>
<feature type="binding site" evidence="11">
    <location>
        <position position="264"/>
    </location>
    <ligand>
        <name>NAD(+)</name>
        <dbReference type="ChEBI" id="CHEBI:57540"/>
    </ligand>
</feature>
<dbReference type="Pfam" id="PF02852">
    <property type="entry name" value="Pyr_redox_dim"/>
    <property type="match status" value="1"/>
</dbReference>
<evidence type="ECO:0000256" key="8">
    <source>
        <dbReference type="ARBA" id="ARBA00023284"/>
    </source>
</evidence>
<evidence type="ECO:0000256" key="5">
    <source>
        <dbReference type="ARBA" id="ARBA00022857"/>
    </source>
</evidence>
<evidence type="ECO:0000256" key="2">
    <source>
        <dbReference type="ARBA" id="ARBA00011738"/>
    </source>
</evidence>
<dbReference type="PIRSF" id="PIRSF000350">
    <property type="entry name" value="Mercury_reductase_MerA"/>
    <property type="match status" value="1"/>
</dbReference>
<dbReference type="GO" id="GO:0005829">
    <property type="term" value="C:cytosol"/>
    <property type="evidence" value="ECO:0007669"/>
    <property type="project" value="TreeGrafter"/>
</dbReference>
<dbReference type="FunFam" id="3.50.50.60:FF:000051">
    <property type="entry name" value="Glutathione reductase"/>
    <property type="match status" value="1"/>
</dbReference>
<dbReference type="EC" id="1.8.1.7" evidence="14"/>
<reference evidence="17 18" key="1">
    <citation type="submission" date="2024-02" db="EMBL/GenBank/DDBJ databases">
        <title>Genome analysis and characterization of Microbaculum marinisediminis sp. nov., isolated from marine sediment.</title>
        <authorList>
            <person name="Du Z.-J."/>
            <person name="Ye Y.-Q."/>
            <person name="Zhang Z.-R."/>
            <person name="Yuan S.-M."/>
            <person name="Zhang X.-Y."/>
        </authorList>
    </citation>
    <scope>NUCLEOTIDE SEQUENCE [LARGE SCALE GENOMIC DNA]</scope>
    <source>
        <strain evidence="17 18">SDUM1044001</strain>
    </source>
</reference>
<evidence type="ECO:0000256" key="14">
    <source>
        <dbReference type="RuleBase" id="RU365040"/>
    </source>
</evidence>
<comment type="similarity">
    <text evidence="1 13">Belongs to the class-I pyridine nucleotide-disulfide oxidoreductase family.</text>
</comment>
<dbReference type="SUPFAM" id="SSF55424">
    <property type="entry name" value="FAD/NAD-linked reductases, dimerisation (C-terminal) domain"/>
    <property type="match status" value="1"/>
</dbReference>
<keyword evidence="5 14" id="KW-0521">NADP</keyword>
<dbReference type="SUPFAM" id="SSF51905">
    <property type="entry name" value="FAD/NAD(P)-binding domain"/>
    <property type="match status" value="1"/>
</dbReference>
<keyword evidence="18" id="KW-1185">Reference proteome</keyword>
<dbReference type="PANTHER" id="PTHR42737:SF2">
    <property type="entry name" value="GLUTATHIONE REDUCTASE"/>
    <property type="match status" value="1"/>
</dbReference>